<dbReference type="Pfam" id="PF22752">
    <property type="entry name" value="DUF488-N3i"/>
    <property type="match status" value="1"/>
</dbReference>
<dbReference type="OrthoDB" id="9790745at2"/>
<protein>
    <submittedName>
        <fullName evidence="1">DUF488 family protein</fullName>
    </submittedName>
</protein>
<gene>
    <name evidence="1" type="ORF">D3876_17045</name>
</gene>
<dbReference type="EMBL" id="QYUM01000004">
    <property type="protein sequence ID" value="RJF85620.1"/>
    <property type="molecule type" value="Genomic_DNA"/>
</dbReference>
<name>A0A418W6G3_9SPHN</name>
<dbReference type="PANTHER" id="PTHR36849">
    <property type="entry name" value="CYTOPLASMIC PROTEIN-RELATED"/>
    <property type="match status" value="1"/>
</dbReference>
<dbReference type="Proteomes" id="UP000286100">
    <property type="component" value="Unassembled WGS sequence"/>
</dbReference>
<accession>A0A418W6G3</accession>
<sequence length="141" mass="15389">MTHNRDSTSHGRGLAVTATLRIKRIHEPAESSDGARFLVDRLWPRGISRERAALTGWLRALAPSDLLRKLYHGATGDSDAAWDAFRKAYVDELEIGGPDITAALAELDAARMAGPVTLLYAAKNVSRNNAAALAEWLNRRA</sequence>
<evidence type="ECO:0000313" key="1">
    <source>
        <dbReference type="EMBL" id="RJF85620.1"/>
    </source>
</evidence>
<dbReference type="PANTHER" id="PTHR36849:SF1">
    <property type="entry name" value="CYTOPLASMIC PROTEIN"/>
    <property type="match status" value="1"/>
</dbReference>
<keyword evidence="2" id="KW-1185">Reference proteome</keyword>
<evidence type="ECO:0000313" key="2">
    <source>
        <dbReference type="Proteomes" id="UP000286100"/>
    </source>
</evidence>
<proteinExistence type="predicted"/>
<organism evidence="1 2">
    <name type="scientific">Sphingomonas cavernae</name>
    <dbReference type="NCBI Taxonomy" id="2320861"/>
    <lineage>
        <taxon>Bacteria</taxon>
        <taxon>Pseudomonadati</taxon>
        <taxon>Pseudomonadota</taxon>
        <taxon>Alphaproteobacteria</taxon>
        <taxon>Sphingomonadales</taxon>
        <taxon>Sphingomonadaceae</taxon>
        <taxon>Sphingomonas</taxon>
    </lineage>
</organism>
<comment type="caution">
    <text evidence="1">The sequence shown here is derived from an EMBL/GenBank/DDBJ whole genome shotgun (WGS) entry which is preliminary data.</text>
</comment>
<dbReference type="InterPro" id="IPR052552">
    <property type="entry name" value="YeaO-like"/>
</dbReference>
<reference evidence="1 2" key="1">
    <citation type="submission" date="2018-09" db="EMBL/GenBank/DDBJ databases">
        <authorList>
            <person name="Zhu H."/>
        </authorList>
    </citation>
    <scope>NUCLEOTIDE SEQUENCE [LARGE SCALE GENOMIC DNA]</scope>
    <source>
        <strain evidence="1 2">K2R01-6</strain>
    </source>
</reference>
<dbReference type="AlphaFoldDB" id="A0A418W6G3"/>